<dbReference type="SUPFAM" id="SSF53659">
    <property type="entry name" value="Isocitrate/Isopropylmalate dehydrogenase-like"/>
    <property type="match status" value="1"/>
</dbReference>
<dbReference type="Gene3D" id="3.40.718.10">
    <property type="entry name" value="Isopropylmalate Dehydrogenase"/>
    <property type="match status" value="1"/>
</dbReference>
<gene>
    <name evidence="4" type="ORF">IQ13_1747</name>
</gene>
<evidence type="ECO:0000256" key="1">
    <source>
        <dbReference type="ARBA" id="ARBA00022723"/>
    </source>
</evidence>
<dbReference type="InterPro" id="IPR005255">
    <property type="entry name" value="PdxA_fam"/>
</dbReference>
<dbReference type="NCBIfam" id="TIGR00557">
    <property type="entry name" value="pdxA"/>
    <property type="match status" value="1"/>
</dbReference>
<dbReference type="GO" id="GO:0016491">
    <property type="term" value="F:oxidoreductase activity"/>
    <property type="evidence" value="ECO:0007669"/>
    <property type="project" value="UniProtKB-KW"/>
</dbReference>
<dbReference type="GO" id="GO:0046872">
    <property type="term" value="F:metal ion binding"/>
    <property type="evidence" value="ECO:0007669"/>
    <property type="project" value="UniProtKB-KW"/>
</dbReference>
<dbReference type="AlphaFoldDB" id="A0A562SQU6"/>
<dbReference type="EMBL" id="VLLE01000003">
    <property type="protein sequence ID" value="TWI83635.1"/>
    <property type="molecule type" value="Genomic_DNA"/>
</dbReference>
<sequence length="364" mass="39583">MNQAEQKPVIGFTAGDLNGIGLEVTIKALSDSRITELCIPVIFASNKSVNFYKKLATEANFSYQAIKDFERLSQKTVNVFSSWEDEVNIQPGQLTAEAGAYAVKSLNDAVQALKDGHLDALVTAPIHKKNVQSESFPYTGHTPYLKAAFEANDVVMFMVAENIKVALVTEHIPVAEVAAHITKQGIVSKLKIMNQSLKKDFGITKPKIAVLGLNPHAGDDGLIGKEEAEIIQPAIKEAKQQDVFCFGPYSSDAFFARGQYEKFDAVLAMYHDQGLIPFKSLAIGEGVNYTAGLSGIRTSPDHGTAFDIAGKGKADESSTRAALFAAIDIYRSRKGYADARKNPMRKMSAAMLARAVDEKLTEDE</sequence>
<dbReference type="OrthoDB" id="9801783at2"/>
<dbReference type="Pfam" id="PF04166">
    <property type="entry name" value="PdxA"/>
    <property type="match status" value="1"/>
</dbReference>
<protein>
    <submittedName>
        <fullName evidence="4">4-hydroxythreonine-4-phosphate dehydrogenase</fullName>
    </submittedName>
</protein>
<evidence type="ECO:0000313" key="5">
    <source>
        <dbReference type="Proteomes" id="UP000316167"/>
    </source>
</evidence>
<keyword evidence="5" id="KW-1185">Reference proteome</keyword>
<dbReference type="Proteomes" id="UP000316167">
    <property type="component" value="Unassembled WGS sequence"/>
</dbReference>
<evidence type="ECO:0000313" key="4">
    <source>
        <dbReference type="EMBL" id="TWI83635.1"/>
    </source>
</evidence>
<evidence type="ECO:0000256" key="2">
    <source>
        <dbReference type="ARBA" id="ARBA00023002"/>
    </source>
</evidence>
<organism evidence="4 5">
    <name type="scientific">Lacibacter cauensis</name>
    <dbReference type="NCBI Taxonomy" id="510947"/>
    <lineage>
        <taxon>Bacteria</taxon>
        <taxon>Pseudomonadati</taxon>
        <taxon>Bacteroidota</taxon>
        <taxon>Chitinophagia</taxon>
        <taxon>Chitinophagales</taxon>
        <taxon>Chitinophagaceae</taxon>
        <taxon>Lacibacter</taxon>
    </lineage>
</organism>
<keyword evidence="3" id="KW-0520">NAD</keyword>
<dbReference type="GO" id="GO:0051287">
    <property type="term" value="F:NAD binding"/>
    <property type="evidence" value="ECO:0007669"/>
    <property type="project" value="InterPro"/>
</dbReference>
<reference evidence="4 5" key="1">
    <citation type="journal article" date="2015" name="Stand. Genomic Sci.">
        <title>Genomic Encyclopedia of Bacterial and Archaeal Type Strains, Phase III: the genomes of soil and plant-associated and newly described type strains.</title>
        <authorList>
            <person name="Whitman W.B."/>
            <person name="Woyke T."/>
            <person name="Klenk H.P."/>
            <person name="Zhou Y."/>
            <person name="Lilburn T.G."/>
            <person name="Beck B.J."/>
            <person name="De Vos P."/>
            <person name="Vandamme P."/>
            <person name="Eisen J.A."/>
            <person name="Garrity G."/>
            <person name="Hugenholtz P."/>
            <person name="Kyrpides N.C."/>
        </authorList>
    </citation>
    <scope>NUCLEOTIDE SEQUENCE [LARGE SCALE GENOMIC DNA]</scope>
    <source>
        <strain evidence="4 5">CGMCC 1.7271</strain>
    </source>
</reference>
<accession>A0A562SQU6</accession>
<comment type="caution">
    <text evidence="4">The sequence shown here is derived from an EMBL/GenBank/DDBJ whole genome shotgun (WGS) entry which is preliminary data.</text>
</comment>
<dbReference type="PANTHER" id="PTHR30004">
    <property type="entry name" value="4-HYDROXYTHREONINE-4-PHOSPHATE DEHYDROGENASE"/>
    <property type="match status" value="1"/>
</dbReference>
<dbReference type="RefSeq" id="WP_144885929.1">
    <property type="nucleotide sequence ID" value="NZ_VLLE01000003.1"/>
</dbReference>
<dbReference type="PANTHER" id="PTHR30004:SF6">
    <property type="entry name" value="D-THREONATE 4-PHOSPHATE DEHYDROGENASE"/>
    <property type="match status" value="1"/>
</dbReference>
<keyword evidence="2" id="KW-0560">Oxidoreductase</keyword>
<name>A0A562SQU6_9BACT</name>
<keyword evidence="1" id="KW-0479">Metal-binding</keyword>
<proteinExistence type="predicted"/>
<evidence type="ECO:0000256" key="3">
    <source>
        <dbReference type="ARBA" id="ARBA00023027"/>
    </source>
</evidence>